<dbReference type="EMBL" id="GECU01012815">
    <property type="protein sequence ID" value="JAS94891.1"/>
    <property type="molecule type" value="Transcribed_RNA"/>
</dbReference>
<dbReference type="GO" id="GO:0005762">
    <property type="term" value="C:mitochondrial large ribosomal subunit"/>
    <property type="evidence" value="ECO:0007669"/>
    <property type="project" value="TreeGrafter"/>
</dbReference>
<keyword evidence="4" id="KW-0689">Ribosomal protein</keyword>
<evidence type="ECO:0000256" key="4">
    <source>
        <dbReference type="ARBA" id="ARBA00022980"/>
    </source>
</evidence>
<gene>
    <name evidence="10" type="ORF">g.2362</name>
</gene>
<comment type="subcellular location">
    <subcellularLocation>
        <location evidence="1">Mitochondrion</location>
    </subcellularLocation>
</comment>
<name>A0A1B6J6V3_9HEMI</name>
<comment type="similarity">
    <text evidence="2">Belongs to the bacterial ribosomal protein bL32 family.</text>
</comment>
<comment type="function">
    <text evidence="9">Component of the mitochondrial large ribosomal subunit (mt-LSU). The mitochondrial ribosome (mitoribosome) is a large ribonucleoprotein complex responsible for the synthesis of proteins inside mitochondria.</text>
</comment>
<keyword evidence="5" id="KW-0496">Mitochondrion</keyword>
<dbReference type="InterPro" id="IPR002677">
    <property type="entry name" value="Ribosomal_bL32"/>
</dbReference>
<evidence type="ECO:0000313" key="10">
    <source>
        <dbReference type="EMBL" id="JAS94891.1"/>
    </source>
</evidence>
<evidence type="ECO:0000256" key="6">
    <source>
        <dbReference type="ARBA" id="ARBA00023274"/>
    </source>
</evidence>
<evidence type="ECO:0000256" key="7">
    <source>
        <dbReference type="ARBA" id="ARBA00039935"/>
    </source>
</evidence>
<dbReference type="PANTHER" id="PTHR21026">
    <property type="entry name" value="39S RIBOSOMAL PROTEIN L32, MITOCHONDRIAL"/>
    <property type="match status" value="1"/>
</dbReference>
<organism evidence="10">
    <name type="scientific">Homalodisca liturata</name>
    <dbReference type="NCBI Taxonomy" id="320908"/>
    <lineage>
        <taxon>Eukaryota</taxon>
        <taxon>Metazoa</taxon>
        <taxon>Ecdysozoa</taxon>
        <taxon>Arthropoda</taxon>
        <taxon>Hexapoda</taxon>
        <taxon>Insecta</taxon>
        <taxon>Pterygota</taxon>
        <taxon>Neoptera</taxon>
        <taxon>Paraneoptera</taxon>
        <taxon>Hemiptera</taxon>
        <taxon>Auchenorrhyncha</taxon>
        <taxon>Membracoidea</taxon>
        <taxon>Cicadellidae</taxon>
        <taxon>Cicadellinae</taxon>
        <taxon>Proconiini</taxon>
        <taxon>Homalodisca</taxon>
    </lineage>
</organism>
<dbReference type="SUPFAM" id="SSF57829">
    <property type="entry name" value="Zn-binding ribosomal proteins"/>
    <property type="match status" value="1"/>
</dbReference>
<proteinExistence type="inferred from homology"/>
<protein>
    <recommendedName>
        <fullName evidence="7">Large ribosomal subunit protein bL32m</fullName>
    </recommendedName>
    <alternativeName>
        <fullName evidence="8">39S ribosomal protein L32, mitochondrial</fullName>
    </alternativeName>
</protein>
<evidence type="ECO:0000256" key="3">
    <source>
        <dbReference type="ARBA" id="ARBA00022946"/>
    </source>
</evidence>
<evidence type="ECO:0000256" key="9">
    <source>
        <dbReference type="ARBA" id="ARBA00045766"/>
    </source>
</evidence>
<dbReference type="GO" id="GO:0003735">
    <property type="term" value="F:structural constituent of ribosome"/>
    <property type="evidence" value="ECO:0007669"/>
    <property type="project" value="InterPro"/>
</dbReference>
<dbReference type="AlphaFoldDB" id="A0A1B6J6V3"/>
<sequence>MIKTMLRSVVSQIVKSLIKFENIVLSFETRQPSDTFYAFCIENSVPGKESHAVSSLLEDWCLWAVPKHRTTVEKRQQRKFGWPTHVWKPIVPKKNLVTCRSCGDHHVSGHLCPTCYSKNKKETEQIQAAIVARLGLQPIDTEVVVLYQGEREGVTDEFSQGKRIIEMKKERPAWFCRNLSERTTQASASTTSVRRSDLA</sequence>
<evidence type="ECO:0000256" key="1">
    <source>
        <dbReference type="ARBA" id="ARBA00004173"/>
    </source>
</evidence>
<dbReference type="InterPro" id="IPR011332">
    <property type="entry name" value="Ribosomal_zn-bd"/>
</dbReference>
<accession>A0A1B6J6V3</accession>
<evidence type="ECO:0000256" key="8">
    <source>
        <dbReference type="ARBA" id="ARBA00042577"/>
    </source>
</evidence>
<evidence type="ECO:0000256" key="5">
    <source>
        <dbReference type="ARBA" id="ARBA00023128"/>
    </source>
</evidence>
<dbReference type="PANTHER" id="PTHR21026:SF2">
    <property type="entry name" value="LARGE RIBOSOMAL SUBUNIT PROTEIN BL32M"/>
    <property type="match status" value="1"/>
</dbReference>
<evidence type="ECO:0000256" key="2">
    <source>
        <dbReference type="ARBA" id="ARBA00008560"/>
    </source>
</evidence>
<dbReference type="InterPro" id="IPR051991">
    <property type="entry name" value="Mitoribosomal_protein_bL32"/>
</dbReference>
<keyword evidence="3" id="KW-0809">Transit peptide</keyword>
<dbReference type="Pfam" id="PF01783">
    <property type="entry name" value="Ribosomal_L32p"/>
    <property type="match status" value="1"/>
</dbReference>
<reference evidence="10" key="1">
    <citation type="submission" date="2015-11" db="EMBL/GenBank/DDBJ databases">
        <title>De novo transcriptome assembly of four potential Pierce s Disease insect vectors from Arizona vineyards.</title>
        <authorList>
            <person name="Tassone E.E."/>
        </authorList>
    </citation>
    <scope>NUCLEOTIDE SEQUENCE</scope>
</reference>
<keyword evidence="6" id="KW-0687">Ribonucleoprotein</keyword>
<dbReference type="GO" id="GO:0006412">
    <property type="term" value="P:translation"/>
    <property type="evidence" value="ECO:0007669"/>
    <property type="project" value="InterPro"/>
</dbReference>